<evidence type="ECO:0000256" key="2">
    <source>
        <dbReference type="ARBA" id="ARBA00022676"/>
    </source>
</evidence>
<proteinExistence type="inferred from homology"/>
<evidence type="ECO:0000313" key="8">
    <source>
        <dbReference type="Proteomes" id="UP001595755"/>
    </source>
</evidence>
<dbReference type="InterPro" id="IPR011013">
    <property type="entry name" value="Gal_mutarotase_sf_dom"/>
</dbReference>
<evidence type="ECO:0000256" key="3">
    <source>
        <dbReference type="ARBA" id="ARBA00022679"/>
    </source>
</evidence>
<accession>A0ABV8S4F8</accession>
<dbReference type="GO" id="GO:0016787">
    <property type="term" value="F:hydrolase activity"/>
    <property type="evidence" value="ECO:0007669"/>
    <property type="project" value="UniProtKB-KW"/>
</dbReference>
<dbReference type="InterPro" id="IPR005196">
    <property type="entry name" value="Glyco_hydro_65_N"/>
</dbReference>
<evidence type="ECO:0000259" key="6">
    <source>
        <dbReference type="Pfam" id="PF03636"/>
    </source>
</evidence>
<dbReference type="InterPro" id="IPR005194">
    <property type="entry name" value="Glyco_hydro_65_C"/>
</dbReference>
<dbReference type="SUPFAM" id="SSF74650">
    <property type="entry name" value="Galactose mutarotase-like"/>
    <property type="match status" value="1"/>
</dbReference>
<feature type="domain" description="Glycoside hydrolase family 65 C-terminal" evidence="5">
    <location>
        <begin position="708"/>
        <end position="768"/>
    </location>
</feature>
<feature type="domain" description="Glycoside hydrolase family 65 central catalytic" evidence="4">
    <location>
        <begin position="318"/>
        <end position="697"/>
    </location>
</feature>
<keyword evidence="7" id="KW-0378">Hydrolase</keyword>
<evidence type="ECO:0000259" key="4">
    <source>
        <dbReference type="Pfam" id="PF03632"/>
    </source>
</evidence>
<dbReference type="Gene3D" id="2.70.98.40">
    <property type="entry name" value="Glycoside hydrolase, family 65, N-terminal domain"/>
    <property type="match status" value="1"/>
</dbReference>
<sequence length="788" mass="90668">MIDYSTGQGEWTHWILEETVFDERNLAKFETIFAQGNGYLGVRACTEESYPGQTRNCFVAGTFNRFDDREVTELPNTPDFIALNLVLNGEPFHLERGTILAYSRRFNLKNGEMIRQVVWESAKKEQYELVFRRFVSMQDRHLIGMRLEITPLSGKTDVAMRSGIDGRMTNSGAQHFHEGDKRIADGVHLQMTAATTESKIDFVFNCTHRFWKDGRLVSPINKPSIERRYLGTEMKVSLQESEKLVFEKTCSIHTSRDIDNTCGDLGRLKEASLSELIRYAELGYEALLTESARVWEEKWAAVPIKVTTDRGFDQLAIRFAQYHLTIMTPSHDSRISVGAKGLTGEGYKGHVFWDTEIFIMPYFLFTDPEAASKLLEYRYCTLDGARLNAKRRGFRGAMYPWESAGTGEEETPEWGPVDVVSGTPTRIWTGLIEQHITSDVAYGVWQYYRTTGDRDFMVRCGYEIIMETANFWASRVEWDQPSGRYYIQDVIGPDEYKEHVNNNAYTNYMANWNLRTAIRCHEELLHADKEAWTKLNERMRIQEASEEWAEKAERIYLPQPRSIDDVIPQDDTYLHKERIDLGKYRNQAHVGLILEDYNMDQISQIQVSKQADLLVLFYLLENQFTKKVKRANWSYYEPLTVHDSSLSLSTHCILACDVEEDELAYRMFEQAARIDLGPNMKSSDQGIHSASIGGIWKSVVFGFGGVRSLDGLLRIDPRLPAAWEALEFPLYWQGDKLKVRIDKKRLQITNGTNRNESLSLHVRGRLHTFKQTLDLELVEGGASVEQAN</sequence>
<comment type="caution">
    <text evidence="7">The sequence shown here is derived from an EMBL/GenBank/DDBJ whole genome shotgun (WGS) entry which is preliminary data.</text>
</comment>
<dbReference type="Proteomes" id="UP001595755">
    <property type="component" value="Unassembled WGS sequence"/>
</dbReference>
<dbReference type="EMBL" id="JBHSED010000003">
    <property type="protein sequence ID" value="MFC4302446.1"/>
    <property type="molecule type" value="Genomic_DNA"/>
</dbReference>
<dbReference type="PANTHER" id="PTHR11051:SF8">
    <property type="entry name" value="PROTEIN-GLUCOSYLGALACTOSYLHYDROXYLYSINE GLUCOSIDASE"/>
    <property type="match status" value="1"/>
</dbReference>
<dbReference type="InterPro" id="IPR012341">
    <property type="entry name" value="6hp_glycosidase-like_sf"/>
</dbReference>
<gene>
    <name evidence="7" type="ORF">ACFO1S_03185</name>
</gene>
<dbReference type="RefSeq" id="WP_204600690.1">
    <property type="nucleotide sequence ID" value="NZ_JBHSED010000003.1"/>
</dbReference>
<dbReference type="Pfam" id="PF03632">
    <property type="entry name" value="Glyco_hydro_65m"/>
    <property type="match status" value="1"/>
</dbReference>
<comment type="similarity">
    <text evidence="1">Belongs to the glycosyl hydrolase 65 family.</text>
</comment>
<dbReference type="Pfam" id="PF03636">
    <property type="entry name" value="Glyco_hydro_65N"/>
    <property type="match status" value="1"/>
</dbReference>
<dbReference type="InterPro" id="IPR008928">
    <property type="entry name" value="6-hairpin_glycosidase_sf"/>
</dbReference>
<dbReference type="SUPFAM" id="SSF48208">
    <property type="entry name" value="Six-hairpin glycosidases"/>
    <property type="match status" value="1"/>
</dbReference>
<dbReference type="InterPro" id="IPR037018">
    <property type="entry name" value="GH65_N"/>
</dbReference>
<keyword evidence="3" id="KW-0808">Transferase</keyword>
<dbReference type="PIRSF" id="PIRSF036289">
    <property type="entry name" value="Glycosyl_hydrolase_malt_phosph"/>
    <property type="match status" value="1"/>
</dbReference>
<dbReference type="InterPro" id="IPR017045">
    <property type="entry name" value="Malt_Pase/Glycosyl_Hdrlase"/>
</dbReference>
<organism evidence="7 8">
    <name type="scientific">Cohnella boryungensis</name>
    <dbReference type="NCBI Taxonomy" id="768479"/>
    <lineage>
        <taxon>Bacteria</taxon>
        <taxon>Bacillati</taxon>
        <taxon>Bacillota</taxon>
        <taxon>Bacilli</taxon>
        <taxon>Bacillales</taxon>
        <taxon>Paenibacillaceae</taxon>
        <taxon>Cohnella</taxon>
    </lineage>
</organism>
<dbReference type="InterPro" id="IPR005195">
    <property type="entry name" value="Glyco_hydro_65_M"/>
</dbReference>
<evidence type="ECO:0000313" key="7">
    <source>
        <dbReference type="EMBL" id="MFC4302446.1"/>
    </source>
</evidence>
<protein>
    <submittedName>
        <fullName evidence="7">Glycoside hydrolase family 65 protein</fullName>
    </submittedName>
</protein>
<keyword evidence="8" id="KW-1185">Reference proteome</keyword>
<evidence type="ECO:0000259" key="5">
    <source>
        <dbReference type="Pfam" id="PF03633"/>
    </source>
</evidence>
<keyword evidence="2" id="KW-0328">Glycosyltransferase</keyword>
<evidence type="ECO:0000256" key="1">
    <source>
        <dbReference type="ARBA" id="ARBA00006768"/>
    </source>
</evidence>
<dbReference type="Gene3D" id="2.60.420.10">
    <property type="entry name" value="Maltose phosphorylase, domain 3"/>
    <property type="match status" value="1"/>
</dbReference>
<feature type="domain" description="Glycoside hydrolase family 65 N-terminal" evidence="6">
    <location>
        <begin position="18"/>
        <end position="256"/>
    </location>
</feature>
<name>A0ABV8S4F8_9BACL</name>
<dbReference type="PANTHER" id="PTHR11051">
    <property type="entry name" value="GLYCOSYL HYDROLASE-RELATED"/>
    <property type="match status" value="1"/>
</dbReference>
<dbReference type="Pfam" id="PF03633">
    <property type="entry name" value="Glyco_hydro_65C"/>
    <property type="match status" value="1"/>
</dbReference>
<dbReference type="Gene3D" id="1.50.10.10">
    <property type="match status" value="1"/>
</dbReference>
<reference evidence="8" key="1">
    <citation type="journal article" date="2019" name="Int. J. Syst. Evol. Microbiol.">
        <title>The Global Catalogue of Microorganisms (GCM) 10K type strain sequencing project: providing services to taxonomists for standard genome sequencing and annotation.</title>
        <authorList>
            <consortium name="The Broad Institute Genomics Platform"/>
            <consortium name="The Broad Institute Genome Sequencing Center for Infectious Disease"/>
            <person name="Wu L."/>
            <person name="Ma J."/>
        </authorList>
    </citation>
    <scope>NUCLEOTIDE SEQUENCE [LARGE SCALE GENOMIC DNA]</scope>
    <source>
        <strain evidence="8">CGMCC 4.1641</strain>
    </source>
</reference>